<proteinExistence type="predicted"/>
<dbReference type="PATRIC" id="fig|1229831.3.peg.194"/>
<accession>W8JFT8</accession>
<sequence>MLFKNYPNTQAPSNYIRLLFIFADMCEAEAIINKYPFQKQKNNFYTCWDANHSCLMDILLLQQWGRQGVISSLNTELLSNYHACLNIGFAGTSSFLFPLHSCYSIDRVAELSSENPQTLSHQPELELISLSSLPLAHLVSSPTPYRYGMHDYFQLIDMEGYTISQLCKKQNLPCMMIKIVSDYTTPEGGEYIKNNKHALAETLYTTLKDSMDSIRSLVTSIHH</sequence>
<dbReference type="GO" id="GO:0009116">
    <property type="term" value="P:nucleoside metabolic process"/>
    <property type="evidence" value="ECO:0007669"/>
    <property type="project" value="InterPro"/>
</dbReference>
<dbReference type="Proteomes" id="UP000019433">
    <property type="component" value="Chromosome"/>
</dbReference>
<protein>
    <recommendedName>
        <fullName evidence="3">Phosphorylase superfamily protein</fullName>
    </recommendedName>
</protein>
<dbReference type="InterPro" id="IPR035994">
    <property type="entry name" value="Nucleoside_phosphorylase_sf"/>
</dbReference>
<dbReference type="STRING" id="1229831.M832_01910"/>
<dbReference type="SUPFAM" id="SSF53167">
    <property type="entry name" value="Purine and uridine phosphorylases"/>
    <property type="match status" value="1"/>
</dbReference>
<evidence type="ECO:0008006" key="3">
    <source>
        <dbReference type="Google" id="ProtNLM"/>
    </source>
</evidence>
<reference evidence="1 2" key="1">
    <citation type="journal article" date="2014" name="Syst. Appl. Microbiol.">
        <title>Evidence for the existence of two new members of the family Chlamydiaceae and proposal of Chlamydia avium sp. nov. and Chlamydia gallinacea sp. nov.</title>
        <authorList>
            <person name="Sachse K."/>
            <person name="Laroucau K."/>
            <person name="Riege K."/>
            <person name="Wehner S."/>
            <person name="Dilcher M."/>
            <person name="Creasy H.H."/>
            <person name="Weidmann M."/>
            <person name="Myers G."/>
            <person name="Vorimore F."/>
            <person name="Vicari N."/>
            <person name="Magnino S."/>
            <person name="Liebler-Tenorio E."/>
            <person name="Ruettger A."/>
            <person name="Bavoil P.M."/>
            <person name="Hufert F.T."/>
            <person name="Rossello-Mora R."/>
            <person name="Marz M."/>
        </authorList>
    </citation>
    <scope>NUCLEOTIDE SEQUENCE [LARGE SCALE GENOMIC DNA]</scope>
    <source>
        <strain evidence="1 2">10DC88</strain>
    </source>
</reference>
<dbReference type="KEGG" id="cav:M832_01910"/>
<organism evidence="1 2">
    <name type="scientific">Chlamydia avium 10DC88</name>
    <dbReference type="NCBI Taxonomy" id="1229831"/>
    <lineage>
        <taxon>Bacteria</taxon>
        <taxon>Pseudomonadati</taxon>
        <taxon>Chlamydiota</taxon>
        <taxon>Chlamydiia</taxon>
        <taxon>Chlamydiales</taxon>
        <taxon>Chlamydiaceae</taxon>
        <taxon>Chlamydia/Chlamydophila group</taxon>
        <taxon>Chlamydia</taxon>
    </lineage>
</organism>
<evidence type="ECO:0000313" key="1">
    <source>
        <dbReference type="EMBL" id="AHK63060.1"/>
    </source>
</evidence>
<dbReference type="eggNOG" id="COG0775">
    <property type="taxonomic scope" value="Bacteria"/>
</dbReference>
<dbReference type="RefSeq" id="WP_174362028.1">
    <property type="nucleotide sequence ID" value="NZ_CP006571.1"/>
</dbReference>
<dbReference type="AlphaFoldDB" id="W8JFT8"/>
<dbReference type="Gene3D" id="3.40.50.1580">
    <property type="entry name" value="Nucleoside phosphorylase domain"/>
    <property type="match status" value="1"/>
</dbReference>
<dbReference type="EMBL" id="CP006571">
    <property type="protein sequence ID" value="AHK63060.1"/>
    <property type="molecule type" value="Genomic_DNA"/>
</dbReference>
<dbReference type="GO" id="GO:0003824">
    <property type="term" value="F:catalytic activity"/>
    <property type="evidence" value="ECO:0007669"/>
    <property type="project" value="InterPro"/>
</dbReference>
<evidence type="ECO:0000313" key="2">
    <source>
        <dbReference type="Proteomes" id="UP000019433"/>
    </source>
</evidence>
<dbReference type="HOGENOM" id="CLU_116971_0_0_0"/>
<name>W8JFT8_9CHLA</name>
<gene>
    <name evidence="1" type="ORF">M832_01910</name>
</gene>